<dbReference type="PANTHER" id="PTHR43396:SF3">
    <property type="entry name" value="FLAVOHEMOPROTEIN"/>
    <property type="match status" value="1"/>
</dbReference>
<dbReference type="GO" id="GO:0019825">
    <property type="term" value="F:oxygen binding"/>
    <property type="evidence" value="ECO:0007669"/>
    <property type="project" value="InterPro"/>
</dbReference>
<keyword evidence="7" id="KW-0675">Receptor</keyword>
<dbReference type="Proteomes" id="UP000321638">
    <property type="component" value="Unassembled WGS sequence"/>
</dbReference>
<evidence type="ECO:0000256" key="4">
    <source>
        <dbReference type="ARBA" id="ARBA00023004"/>
    </source>
</evidence>
<reference evidence="7 8" key="1">
    <citation type="submission" date="2019-06" db="EMBL/GenBank/DDBJ databases">
        <title>New taxonomy in bacterial strain CC-CFT640, isolated from vineyard.</title>
        <authorList>
            <person name="Lin S.-Y."/>
            <person name="Tsai C.-F."/>
            <person name="Young C.-C."/>
        </authorList>
    </citation>
    <scope>NUCLEOTIDE SEQUENCE [LARGE SCALE GENOMIC DNA]</scope>
    <source>
        <strain evidence="7 8">CC-CFT640</strain>
    </source>
</reference>
<dbReference type="GO" id="GO:0005344">
    <property type="term" value="F:oxygen carrier activity"/>
    <property type="evidence" value="ECO:0007669"/>
    <property type="project" value="UniProtKB-KW"/>
</dbReference>
<evidence type="ECO:0000256" key="2">
    <source>
        <dbReference type="ARBA" id="ARBA00022621"/>
    </source>
</evidence>
<dbReference type="GO" id="GO:0046872">
    <property type="term" value="F:metal ion binding"/>
    <property type="evidence" value="ECO:0007669"/>
    <property type="project" value="UniProtKB-KW"/>
</dbReference>
<comment type="similarity">
    <text evidence="5">Belongs to the globin family.</text>
</comment>
<name>A0A5C8PT12_9HYPH</name>
<dbReference type="Pfam" id="PF00042">
    <property type="entry name" value="Globin"/>
    <property type="match status" value="1"/>
</dbReference>
<evidence type="ECO:0000256" key="3">
    <source>
        <dbReference type="ARBA" id="ARBA00022723"/>
    </source>
</evidence>
<dbReference type="PRINTS" id="PR01907">
    <property type="entry name" value="WORMGLOBIN"/>
</dbReference>
<dbReference type="AlphaFoldDB" id="A0A5C8PT12"/>
<dbReference type="EMBL" id="VDUZ01000005">
    <property type="protein sequence ID" value="TXL79457.1"/>
    <property type="molecule type" value="Genomic_DNA"/>
</dbReference>
<dbReference type="PROSITE" id="PS01033">
    <property type="entry name" value="GLOBIN"/>
    <property type="match status" value="1"/>
</dbReference>
<evidence type="ECO:0000259" key="6">
    <source>
        <dbReference type="PROSITE" id="PS01033"/>
    </source>
</evidence>
<gene>
    <name evidence="7" type="ORF">FHP25_05765</name>
</gene>
<organism evidence="7 8">
    <name type="scientific">Vineibacter terrae</name>
    <dbReference type="NCBI Taxonomy" id="2586908"/>
    <lineage>
        <taxon>Bacteria</taxon>
        <taxon>Pseudomonadati</taxon>
        <taxon>Pseudomonadota</taxon>
        <taxon>Alphaproteobacteria</taxon>
        <taxon>Hyphomicrobiales</taxon>
        <taxon>Vineibacter</taxon>
    </lineage>
</organism>
<dbReference type="Gene3D" id="1.10.490.10">
    <property type="entry name" value="Globins"/>
    <property type="match status" value="1"/>
</dbReference>
<dbReference type="GO" id="GO:0071949">
    <property type="term" value="F:FAD binding"/>
    <property type="evidence" value="ECO:0007669"/>
    <property type="project" value="TreeGrafter"/>
</dbReference>
<accession>A0A5C8PT12</accession>
<dbReference type="CDD" id="cd12131">
    <property type="entry name" value="HGbI-like"/>
    <property type="match status" value="1"/>
</dbReference>
<dbReference type="GO" id="GO:0046210">
    <property type="term" value="P:nitric oxide catabolic process"/>
    <property type="evidence" value="ECO:0007669"/>
    <property type="project" value="TreeGrafter"/>
</dbReference>
<protein>
    <submittedName>
        <fullName evidence="7">Hemin receptor</fullName>
    </submittedName>
</protein>
<dbReference type="SUPFAM" id="SSF46458">
    <property type="entry name" value="Globin-like"/>
    <property type="match status" value="1"/>
</dbReference>
<dbReference type="InterPro" id="IPR012292">
    <property type="entry name" value="Globin/Proto"/>
</dbReference>
<evidence type="ECO:0000313" key="8">
    <source>
        <dbReference type="Proteomes" id="UP000321638"/>
    </source>
</evidence>
<proteinExistence type="inferred from homology"/>
<keyword evidence="1 5" id="KW-0349">Heme</keyword>
<dbReference type="InterPro" id="IPR009050">
    <property type="entry name" value="Globin-like_sf"/>
</dbReference>
<dbReference type="GO" id="GO:0008941">
    <property type="term" value="F:nitric oxide dioxygenase NAD(P)H activity"/>
    <property type="evidence" value="ECO:0007669"/>
    <property type="project" value="TreeGrafter"/>
</dbReference>
<keyword evidence="5" id="KW-0813">Transport</keyword>
<evidence type="ECO:0000256" key="5">
    <source>
        <dbReference type="RuleBase" id="RU000356"/>
    </source>
</evidence>
<dbReference type="OrthoDB" id="3213438at2"/>
<sequence>MTPMQKALVQTSFARVVPIKETAADLFYSRLFEMDPSLRSLFKGSIKEQGTKLMAMIAIAVNGLDRLEALLPAVQALGRRHAGYGVTERHYDTVAGALLWTLEKGLGPAFTEEVRTAWAACYGLLADTMKQAASETSTATGD</sequence>
<keyword evidence="4" id="KW-0408">Iron</keyword>
<dbReference type="PANTHER" id="PTHR43396">
    <property type="entry name" value="FLAVOHEMOPROTEIN"/>
    <property type="match status" value="1"/>
</dbReference>
<dbReference type="GO" id="GO:0071500">
    <property type="term" value="P:cellular response to nitrosative stress"/>
    <property type="evidence" value="ECO:0007669"/>
    <property type="project" value="TreeGrafter"/>
</dbReference>
<evidence type="ECO:0000256" key="1">
    <source>
        <dbReference type="ARBA" id="ARBA00022617"/>
    </source>
</evidence>
<dbReference type="RefSeq" id="WP_147845963.1">
    <property type="nucleotide sequence ID" value="NZ_VDUZ01000005.1"/>
</dbReference>
<keyword evidence="8" id="KW-1185">Reference proteome</keyword>
<comment type="caution">
    <text evidence="7">The sequence shown here is derived from an EMBL/GenBank/DDBJ whole genome shotgun (WGS) entry which is preliminary data.</text>
</comment>
<evidence type="ECO:0000313" key="7">
    <source>
        <dbReference type="EMBL" id="TXL79457.1"/>
    </source>
</evidence>
<keyword evidence="2 5" id="KW-0561">Oxygen transport</keyword>
<dbReference type="InterPro" id="IPR000971">
    <property type="entry name" value="Globin"/>
</dbReference>
<feature type="domain" description="Globin" evidence="6">
    <location>
        <begin position="1"/>
        <end position="134"/>
    </location>
</feature>
<keyword evidence="3" id="KW-0479">Metal-binding</keyword>
<dbReference type="GO" id="GO:0020037">
    <property type="term" value="F:heme binding"/>
    <property type="evidence" value="ECO:0007669"/>
    <property type="project" value="InterPro"/>
</dbReference>